<dbReference type="Proteomes" id="UP000055024">
    <property type="component" value="Unassembled WGS sequence"/>
</dbReference>
<evidence type="ECO:0000313" key="2">
    <source>
        <dbReference type="Proteomes" id="UP000055024"/>
    </source>
</evidence>
<accession>A0A0V1GJ37</accession>
<organism evidence="1 2">
    <name type="scientific">Trichinella zimbabwensis</name>
    <dbReference type="NCBI Taxonomy" id="268475"/>
    <lineage>
        <taxon>Eukaryota</taxon>
        <taxon>Metazoa</taxon>
        <taxon>Ecdysozoa</taxon>
        <taxon>Nematoda</taxon>
        <taxon>Enoplea</taxon>
        <taxon>Dorylaimia</taxon>
        <taxon>Trichinellida</taxon>
        <taxon>Trichinellidae</taxon>
        <taxon>Trichinella</taxon>
    </lineage>
</organism>
<evidence type="ECO:0000313" key="1">
    <source>
        <dbReference type="EMBL" id="KRY97843.1"/>
    </source>
</evidence>
<comment type="caution">
    <text evidence="1">The sequence shown here is derived from an EMBL/GenBank/DDBJ whole genome shotgun (WGS) entry which is preliminary data.</text>
</comment>
<protein>
    <submittedName>
        <fullName evidence="1">Uncharacterized protein</fullName>
    </submittedName>
</protein>
<dbReference type="EMBL" id="JYDP01001752">
    <property type="protein sequence ID" value="KRY97843.1"/>
    <property type="molecule type" value="Genomic_DNA"/>
</dbReference>
<proteinExistence type="predicted"/>
<reference evidence="1 2" key="1">
    <citation type="submission" date="2015-01" db="EMBL/GenBank/DDBJ databases">
        <title>Evolution of Trichinella species and genotypes.</title>
        <authorList>
            <person name="Korhonen P.K."/>
            <person name="Edoardo P."/>
            <person name="Giuseppe L.R."/>
            <person name="Gasser R.B."/>
        </authorList>
    </citation>
    <scope>NUCLEOTIDE SEQUENCE [LARGE SCALE GENOMIC DNA]</scope>
    <source>
        <strain evidence="1">ISS1029</strain>
    </source>
</reference>
<name>A0A0V1GJ37_9BILA</name>
<gene>
    <name evidence="1" type="ORF">T11_14167</name>
</gene>
<keyword evidence="2" id="KW-1185">Reference proteome</keyword>
<sequence length="42" mass="4779">MFQVQKLAVPGLVERELVMGYFPIKLCEPKLAKMGINRSETI</sequence>
<dbReference type="AlphaFoldDB" id="A0A0V1GJ37"/>